<accession>A0ABY2QRQ0</accession>
<proteinExistence type="predicted"/>
<evidence type="ECO:0000313" key="2">
    <source>
        <dbReference type="Proteomes" id="UP000309667"/>
    </source>
</evidence>
<evidence type="ECO:0000313" key="1">
    <source>
        <dbReference type="EMBL" id="THV12691.1"/>
    </source>
</evidence>
<sequence length="158" mass="17184">MVAVQTRILIVVDGGDSVAAPDKELARAVARIYFSIRHADLEPVLACEGGGFPIVAADMRRFAKDPGIAPFLQDPVARSEIADTLPIEHIIVEDFDAAVFFPSEGDRLGAALALKQTFLETGKPIAILESWSLAKLPRKFVIISSPTCDVTWLDKLLR</sequence>
<dbReference type="RefSeq" id="WP_136559480.1">
    <property type="nucleotide sequence ID" value="NZ_STGT01000004.1"/>
</dbReference>
<keyword evidence="2" id="KW-1185">Reference proteome</keyword>
<name>A0ABY2QRQ0_9HYPH</name>
<dbReference type="Proteomes" id="UP000309667">
    <property type="component" value="Unassembled WGS sequence"/>
</dbReference>
<comment type="caution">
    <text evidence="1">The sequence shown here is derived from an EMBL/GenBank/DDBJ whole genome shotgun (WGS) entry which is preliminary data.</text>
</comment>
<organism evidence="1 2">
    <name type="scientific">Rhizobium rhizophilum</name>
    <dbReference type="NCBI Taxonomy" id="1850373"/>
    <lineage>
        <taxon>Bacteria</taxon>
        <taxon>Pseudomonadati</taxon>
        <taxon>Pseudomonadota</taxon>
        <taxon>Alphaproteobacteria</taxon>
        <taxon>Hyphomicrobiales</taxon>
        <taxon>Rhizobiaceae</taxon>
        <taxon>Rhizobium/Agrobacterium group</taxon>
        <taxon>Rhizobium</taxon>
    </lineage>
</organism>
<evidence type="ECO:0008006" key="3">
    <source>
        <dbReference type="Google" id="ProtNLM"/>
    </source>
</evidence>
<gene>
    <name evidence="1" type="ORF">E9677_18365</name>
</gene>
<protein>
    <recommendedName>
        <fullName evidence="3">Universal stress protein</fullName>
    </recommendedName>
</protein>
<reference evidence="1 2" key="1">
    <citation type="submission" date="2019-04" db="EMBL/GenBank/DDBJ databases">
        <title>Genome sequence of strain 7209-2.</title>
        <authorList>
            <person name="Gao J."/>
            <person name="Sun J."/>
        </authorList>
    </citation>
    <scope>NUCLEOTIDE SEQUENCE [LARGE SCALE GENOMIC DNA]</scope>
    <source>
        <strain evidence="1 2">7209-2</strain>
    </source>
</reference>
<dbReference type="EMBL" id="STGT01000004">
    <property type="protein sequence ID" value="THV12691.1"/>
    <property type="molecule type" value="Genomic_DNA"/>
</dbReference>